<evidence type="ECO:0000313" key="9">
    <source>
        <dbReference type="Proteomes" id="UP001524473"/>
    </source>
</evidence>
<gene>
    <name evidence="8" type="ORF">NE695_11265</name>
</gene>
<keyword evidence="9" id="KW-1185">Reference proteome</keyword>
<sequence>MQRQKDRALLALIFILLLTLPGCGTTAGKISSGSRSPEETAVPPAVSAGEKPELRATPDPTPEPLKELEGVITGASKSILELRAAGGEEYTIFLTDETEHVGESLELGNSAVVSYRESECTGQGIKALKLEINAGKHRDTIAVLLESMTLEEKIGQMFFVRCPDNAVEEAAKFQFGGYILFDADFRGETPESIRTKLQQYQNAVKLPLLVGVDEEGGEVVRVSDKPGFCEEPYWSPRELYAAGGLELVLSVEKDKVELLSSLGVNVNFAPVCDIAGDEDDFMYSRSLGQDAETTSEFIRQTVLLYSEHSMGCVLKHFPGYGDNPDTHKGIALDERELTEFETRDFLPFSAGIQEGAECVLVSHNIVSCLDKTVPASLSEEWHSLLRGELGFTGCIITDDLSMGAIRKCCDIQAAAIQAIKAGNDLLCCTDYGIQLPAVIEAVRTGEISEERIEESVRRILAWKLRLGLLPEDAVLS</sequence>
<dbReference type="InterPro" id="IPR019800">
    <property type="entry name" value="Glyco_hydro_3_AS"/>
</dbReference>
<dbReference type="InterPro" id="IPR036962">
    <property type="entry name" value="Glyco_hydro_3_N_sf"/>
</dbReference>
<evidence type="ECO:0000256" key="1">
    <source>
        <dbReference type="ARBA" id="ARBA00001231"/>
    </source>
</evidence>
<evidence type="ECO:0000256" key="4">
    <source>
        <dbReference type="ARBA" id="ARBA00022801"/>
    </source>
</evidence>
<evidence type="ECO:0000313" key="8">
    <source>
        <dbReference type="EMBL" id="MCQ4840491.1"/>
    </source>
</evidence>
<dbReference type="GeneID" id="90531890"/>
<dbReference type="PROSITE" id="PS00775">
    <property type="entry name" value="GLYCOSYL_HYDROL_F3"/>
    <property type="match status" value="1"/>
</dbReference>
<protein>
    <recommendedName>
        <fullName evidence="3">beta-N-acetylhexosaminidase</fullName>
        <ecNumber evidence="3">3.2.1.52</ecNumber>
    </recommendedName>
</protein>
<dbReference type="Proteomes" id="UP001524473">
    <property type="component" value="Unassembled WGS sequence"/>
</dbReference>
<dbReference type="EC" id="3.2.1.52" evidence="3"/>
<dbReference type="Gene3D" id="3.20.20.300">
    <property type="entry name" value="Glycoside hydrolase, family 3, N-terminal domain"/>
    <property type="match status" value="1"/>
</dbReference>
<dbReference type="Pfam" id="PF00933">
    <property type="entry name" value="Glyco_hydro_3"/>
    <property type="match status" value="1"/>
</dbReference>
<dbReference type="InterPro" id="IPR001764">
    <property type="entry name" value="Glyco_hydro_3_N"/>
</dbReference>
<dbReference type="InterPro" id="IPR017853">
    <property type="entry name" value="GH"/>
</dbReference>
<dbReference type="PANTHER" id="PTHR30480">
    <property type="entry name" value="BETA-HEXOSAMINIDASE-RELATED"/>
    <property type="match status" value="1"/>
</dbReference>
<evidence type="ECO:0000256" key="6">
    <source>
        <dbReference type="SAM" id="MobiDB-lite"/>
    </source>
</evidence>
<organism evidence="8 9">
    <name type="scientific">Neglectibacter timonensis</name>
    <dbReference type="NCBI Taxonomy" id="1776382"/>
    <lineage>
        <taxon>Bacteria</taxon>
        <taxon>Bacillati</taxon>
        <taxon>Bacillota</taxon>
        <taxon>Clostridia</taxon>
        <taxon>Eubacteriales</taxon>
        <taxon>Oscillospiraceae</taxon>
        <taxon>Neglectibacter</taxon>
    </lineage>
</organism>
<comment type="similarity">
    <text evidence="2">Belongs to the glycosyl hydrolase 3 family.</text>
</comment>
<evidence type="ECO:0000256" key="5">
    <source>
        <dbReference type="ARBA" id="ARBA00023295"/>
    </source>
</evidence>
<feature type="domain" description="Glycoside hydrolase family 3 N-terminal" evidence="7">
    <location>
        <begin position="149"/>
        <end position="460"/>
    </location>
</feature>
<keyword evidence="4" id="KW-0378">Hydrolase</keyword>
<comment type="catalytic activity">
    <reaction evidence="1">
        <text>Hydrolysis of terminal non-reducing N-acetyl-D-hexosamine residues in N-acetyl-beta-D-hexosaminides.</text>
        <dbReference type="EC" id="3.2.1.52"/>
    </reaction>
</comment>
<evidence type="ECO:0000256" key="2">
    <source>
        <dbReference type="ARBA" id="ARBA00005336"/>
    </source>
</evidence>
<dbReference type="RefSeq" id="WP_066862474.1">
    <property type="nucleotide sequence ID" value="NZ_CABKVV010000013.1"/>
</dbReference>
<accession>A0ABT1S0P3</accession>
<feature type="region of interest" description="Disordered" evidence="6">
    <location>
        <begin position="27"/>
        <end position="65"/>
    </location>
</feature>
<reference evidence="8 9" key="1">
    <citation type="submission" date="2022-06" db="EMBL/GenBank/DDBJ databases">
        <title>Isolation of gut microbiota from human fecal samples.</title>
        <authorList>
            <person name="Pamer E.G."/>
            <person name="Barat B."/>
            <person name="Waligurski E."/>
            <person name="Medina S."/>
            <person name="Paddock L."/>
            <person name="Mostad J."/>
        </authorList>
    </citation>
    <scope>NUCLEOTIDE SEQUENCE [LARGE SCALE GENOMIC DNA]</scope>
    <source>
        <strain evidence="8 9">DFI.9.73</strain>
    </source>
</reference>
<comment type="caution">
    <text evidence="8">The sequence shown here is derived from an EMBL/GenBank/DDBJ whole genome shotgun (WGS) entry which is preliminary data.</text>
</comment>
<keyword evidence="5" id="KW-0326">Glycosidase</keyword>
<evidence type="ECO:0000256" key="3">
    <source>
        <dbReference type="ARBA" id="ARBA00012663"/>
    </source>
</evidence>
<name>A0ABT1S0P3_9FIRM</name>
<dbReference type="EMBL" id="JANFZH010000024">
    <property type="protein sequence ID" value="MCQ4840491.1"/>
    <property type="molecule type" value="Genomic_DNA"/>
</dbReference>
<evidence type="ECO:0000259" key="7">
    <source>
        <dbReference type="Pfam" id="PF00933"/>
    </source>
</evidence>
<dbReference type="PANTHER" id="PTHR30480:SF13">
    <property type="entry name" value="BETA-HEXOSAMINIDASE"/>
    <property type="match status" value="1"/>
</dbReference>
<dbReference type="InterPro" id="IPR050226">
    <property type="entry name" value="NagZ_Beta-hexosaminidase"/>
</dbReference>
<proteinExistence type="inferred from homology"/>
<dbReference type="SUPFAM" id="SSF51445">
    <property type="entry name" value="(Trans)glycosidases"/>
    <property type="match status" value="1"/>
</dbReference>